<evidence type="ECO:0000256" key="1">
    <source>
        <dbReference type="ARBA" id="ARBA00004496"/>
    </source>
</evidence>
<dbReference type="EC" id="6.3.4.19" evidence="8"/>
<keyword evidence="11" id="KW-1185">Reference proteome</keyword>
<dbReference type="Proteomes" id="UP000050920">
    <property type="component" value="Unassembled WGS sequence"/>
</dbReference>
<dbReference type="PANTHER" id="PTHR43033:SF1">
    <property type="entry name" value="TRNA(ILE)-LYSIDINE SYNTHASE-RELATED"/>
    <property type="match status" value="1"/>
</dbReference>
<dbReference type="GO" id="GO:0005524">
    <property type="term" value="F:ATP binding"/>
    <property type="evidence" value="ECO:0007669"/>
    <property type="project" value="UniProtKB-KW"/>
</dbReference>
<dbReference type="InterPro" id="IPR011063">
    <property type="entry name" value="TilS/TtcA_N"/>
</dbReference>
<keyword evidence="6" id="KW-0067">ATP-binding</keyword>
<dbReference type="RefSeq" id="WP_024625767.1">
    <property type="nucleotide sequence ID" value="NZ_AYGX02000073.1"/>
</dbReference>
<name>A0A0R2NPF1_9LACO</name>
<evidence type="ECO:0000256" key="7">
    <source>
        <dbReference type="ARBA" id="ARBA00048539"/>
    </source>
</evidence>
<evidence type="ECO:0000256" key="2">
    <source>
        <dbReference type="ARBA" id="ARBA00022490"/>
    </source>
</evidence>
<comment type="catalytic activity">
    <reaction evidence="7 8">
        <text>cytidine(34) in tRNA(Ile2) + L-lysine + ATP = lysidine(34) in tRNA(Ile2) + AMP + diphosphate + H(+)</text>
        <dbReference type="Rhea" id="RHEA:43744"/>
        <dbReference type="Rhea" id="RHEA-COMP:10625"/>
        <dbReference type="Rhea" id="RHEA-COMP:10670"/>
        <dbReference type="ChEBI" id="CHEBI:15378"/>
        <dbReference type="ChEBI" id="CHEBI:30616"/>
        <dbReference type="ChEBI" id="CHEBI:32551"/>
        <dbReference type="ChEBI" id="CHEBI:33019"/>
        <dbReference type="ChEBI" id="CHEBI:82748"/>
        <dbReference type="ChEBI" id="CHEBI:83665"/>
        <dbReference type="ChEBI" id="CHEBI:456215"/>
        <dbReference type="EC" id="6.3.4.19"/>
    </reaction>
</comment>
<evidence type="ECO:0000259" key="9">
    <source>
        <dbReference type="SMART" id="SM00977"/>
    </source>
</evidence>
<keyword evidence="5" id="KW-0547">Nucleotide-binding</keyword>
<dbReference type="Gene3D" id="3.40.50.620">
    <property type="entry name" value="HUPs"/>
    <property type="match status" value="1"/>
</dbReference>
<dbReference type="InterPro" id="IPR012795">
    <property type="entry name" value="tRNA_Ile_lys_synt_N"/>
</dbReference>
<dbReference type="NCBIfam" id="TIGR02433">
    <property type="entry name" value="lysidine_TilS_C"/>
    <property type="match status" value="1"/>
</dbReference>
<comment type="caution">
    <text evidence="8">Lacks conserved residue(s) required for the propagation of feature annotation.</text>
</comment>
<evidence type="ECO:0000256" key="5">
    <source>
        <dbReference type="ARBA" id="ARBA00022741"/>
    </source>
</evidence>
<gene>
    <name evidence="8" type="primary">tilS</name>
    <name evidence="10" type="ORF">DY78_GL003076</name>
</gene>
<dbReference type="NCBIfam" id="TIGR02432">
    <property type="entry name" value="lysidine_TilS_N"/>
    <property type="match status" value="1"/>
</dbReference>
<accession>A0A0R2NPF1</accession>
<evidence type="ECO:0000256" key="4">
    <source>
        <dbReference type="ARBA" id="ARBA00022694"/>
    </source>
</evidence>
<dbReference type="SUPFAM" id="SSF52402">
    <property type="entry name" value="Adenine nucleotide alpha hydrolases-like"/>
    <property type="match status" value="1"/>
</dbReference>
<dbReference type="GO" id="GO:0005737">
    <property type="term" value="C:cytoplasm"/>
    <property type="evidence" value="ECO:0007669"/>
    <property type="project" value="UniProtKB-SubCell"/>
</dbReference>
<protein>
    <recommendedName>
        <fullName evidence="8">tRNA(Ile)-lysidine synthase</fullName>
        <ecNumber evidence="8">6.3.4.19</ecNumber>
    </recommendedName>
    <alternativeName>
        <fullName evidence="8">tRNA(Ile)-2-lysyl-cytidine synthase</fullName>
    </alternativeName>
    <alternativeName>
        <fullName evidence="8">tRNA(Ile)-lysidine synthetase</fullName>
    </alternativeName>
</protein>
<dbReference type="GO" id="GO:0006400">
    <property type="term" value="P:tRNA modification"/>
    <property type="evidence" value="ECO:0007669"/>
    <property type="project" value="UniProtKB-UniRule"/>
</dbReference>
<sequence>MTLKQQFNRQLARQHLLTPQVTLIVAVSTGVDSMVLLDLLQQIPVEQRPRLVVAHVNHHLRVQSAQEVAFLTQYCAQHQLTLERADWLAADHPATGVEAAGRAFRYDFFAKLMAKYQAAAVLTAHHANDQTETYLMKLARGGDLAQLTGIQPQRQFATGLLVRPLLPWPKATLRAYARQQQLTWFEDVTNQDVQLTRNRVRHQVVPALTKVNPALLEHVASYEQQLADLLTAQAEMVATLLPTVVDESDALVIDKLQQLPPHWRLATLQAWLEQRTGEQFSTVKLQPTYRWLSNRQQLQGTLRLNARVEIVKVTSIIDIIPTKKRVKKLMPPEKIMVDLNQWQKITATQVAGVFTDPITTDSQPFRLMANDGPLAFRPWRADDCVTLKGGGHQRVRRILIDQKVPPQSRDQVMVLVNTHGTVLWLVGYKFSYRDQHVGSQTVFLALKHTELKGVHLKR</sequence>
<evidence type="ECO:0000313" key="11">
    <source>
        <dbReference type="Proteomes" id="UP000050920"/>
    </source>
</evidence>
<organism evidence="10 11">
    <name type="scientific">Lactiplantibacillus fabifermentans DSM 21115</name>
    <dbReference type="NCBI Taxonomy" id="1413187"/>
    <lineage>
        <taxon>Bacteria</taxon>
        <taxon>Bacillati</taxon>
        <taxon>Bacillota</taxon>
        <taxon>Bacilli</taxon>
        <taxon>Lactobacillales</taxon>
        <taxon>Lactobacillaceae</taxon>
        <taxon>Lactiplantibacillus</taxon>
    </lineage>
</organism>
<dbReference type="InterPro" id="IPR014729">
    <property type="entry name" value="Rossmann-like_a/b/a_fold"/>
</dbReference>
<dbReference type="PANTHER" id="PTHR43033">
    <property type="entry name" value="TRNA(ILE)-LYSIDINE SYNTHASE-RELATED"/>
    <property type="match status" value="1"/>
</dbReference>
<comment type="subcellular location">
    <subcellularLocation>
        <location evidence="1 8">Cytoplasm</location>
    </subcellularLocation>
</comment>
<evidence type="ECO:0000313" key="10">
    <source>
        <dbReference type="EMBL" id="KRO27601.1"/>
    </source>
</evidence>
<dbReference type="HAMAP" id="MF_01161">
    <property type="entry name" value="tRNA_Ile_lys_synt"/>
    <property type="match status" value="1"/>
</dbReference>
<keyword evidence="3 8" id="KW-0436">Ligase</keyword>
<evidence type="ECO:0000256" key="6">
    <source>
        <dbReference type="ARBA" id="ARBA00022840"/>
    </source>
</evidence>
<keyword evidence="2 8" id="KW-0963">Cytoplasm</keyword>
<dbReference type="CDD" id="cd01992">
    <property type="entry name" value="TilS_N"/>
    <property type="match status" value="1"/>
</dbReference>
<comment type="similarity">
    <text evidence="8">Belongs to the tRNA(Ile)-lysidine synthase family.</text>
</comment>
<dbReference type="GO" id="GO:0032267">
    <property type="term" value="F:tRNA(Ile)-lysidine synthase activity"/>
    <property type="evidence" value="ECO:0007669"/>
    <property type="project" value="UniProtKB-EC"/>
</dbReference>
<comment type="caution">
    <text evidence="10">The sequence shown here is derived from an EMBL/GenBank/DDBJ whole genome shotgun (WGS) entry which is preliminary data.</text>
</comment>
<reference evidence="10 11" key="1">
    <citation type="journal article" date="2015" name="Genome Announc.">
        <title>Expanding the biotechnology potential of lactobacilli through comparative genomics of 213 strains and associated genera.</title>
        <authorList>
            <person name="Sun Z."/>
            <person name="Harris H.M."/>
            <person name="McCann A."/>
            <person name="Guo C."/>
            <person name="Argimon S."/>
            <person name="Zhang W."/>
            <person name="Yang X."/>
            <person name="Jeffery I.B."/>
            <person name="Cooney J.C."/>
            <person name="Kagawa T.F."/>
            <person name="Liu W."/>
            <person name="Song Y."/>
            <person name="Salvetti E."/>
            <person name="Wrobel A."/>
            <person name="Rasinkangas P."/>
            <person name="Parkhill J."/>
            <person name="Rea M.C."/>
            <person name="O'Sullivan O."/>
            <person name="Ritari J."/>
            <person name="Douillard F.P."/>
            <person name="Paul Ross R."/>
            <person name="Yang R."/>
            <person name="Briner A.E."/>
            <person name="Felis G.E."/>
            <person name="de Vos W.M."/>
            <person name="Barrangou R."/>
            <person name="Klaenhammer T.R."/>
            <person name="Caufield P.W."/>
            <person name="Cui Y."/>
            <person name="Zhang H."/>
            <person name="O'Toole P.W."/>
        </authorList>
    </citation>
    <scope>NUCLEOTIDE SEQUENCE [LARGE SCALE GENOMIC DNA]</scope>
    <source>
        <strain evidence="10 11">DSM 21115</strain>
    </source>
</reference>
<dbReference type="InterPro" id="IPR012094">
    <property type="entry name" value="tRNA_Ile_lys_synt"/>
</dbReference>
<dbReference type="Pfam" id="PF11734">
    <property type="entry name" value="TilS_C"/>
    <property type="match status" value="1"/>
</dbReference>
<evidence type="ECO:0000256" key="8">
    <source>
        <dbReference type="HAMAP-Rule" id="MF_01161"/>
    </source>
</evidence>
<dbReference type="SUPFAM" id="SSF56037">
    <property type="entry name" value="PheT/TilS domain"/>
    <property type="match status" value="1"/>
</dbReference>
<dbReference type="EMBL" id="AYGX02000073">
    <property type="protein sequence ID" value="KRO27601.1"/>
    <property type="molecule type" value="Genomic_DNA"/>
</dbReference>
<proteinExistence type="inferred from homology"/>
<keyword evidence="4 8" id="KW-0819">tRNA processing</keyword>
<dbReference type="Pfam" id="PF01171">
    <property type="entry name" value="ATP_bind_3"/>
    <property type="match status" value="1"/>
</dbReference>
<comment type="function">
    <text evidence="8">Ligates lysine onto the cytidine present at position 34 of the AUA codon-specific tRNA(Ile) that contains the anticodon CAU, in an ATP-dependent manner. Cytidine is converted to lysidine, thus changing the amino acid specificity of the tRNA from methionine to isoleucine.</text>
</comment>
<dbReference type="SMART" id="SM00977">
    <property type="entry name" value="TilS_C"/>
    <property type="match status" value="1"/>
</dbReference>
<dbReference type="AlphaFoldDB" id="A0A0R2NPF1"/>
<feature type="domain" description="Lysidine-tRNA(Ile) synthetase C-terminal" evidence="9">
    <location>
        <begin position="374"/>
        <end position="436"/>
    </location>
</feature>
<dbReference type="InterPro" id="IPR012796">
    <property type="entry name" value="Lysidine-tRNA-synth_C"/>
</dbReference>
<evidence type="ECO:0000256" key="3">
    <source>
        <dbReference type="ARBA" id="ARBA00022598"/>
    </source>
</evidence>